<evidence type="ECO:0000313" key="3">
    <source>
        <dbReference type="Proteomes" id="UP000236291"/>
    </source>
</evidence>
<dbReference type="EMBL" id="ASHM01030982">
    <property type="protein sequence ID" value="PNX76623.1"/>
    <property type="molecule type" value="Genomic_DNA"/>
</dbReference>
<reference evidence="2 3" key="2">
    <citation type="journal article" date="2017" name="Front. Plant Sci.">
        <title>Gene Classification and Mining of Molecular Markers Useful in Red Clover (Trifolium pratense) Breeding.</title>
        <authorList>
            <person name="Istvanek J."/>
            <person name="Dluhosova J."/>
            <person name="Dluhos P."/>
            <person name="Patkova L."/>
            <person name="Nedelnik J."/>
            <person name="Repkova J."/>
        </authorList>
    </citation>
    <scope>NUCLEOTIDE SEQUENCE [LARGE SCALE GENOMIC DNA]</scope>
    <source>
        <strain evidence="3">cv. Tatra</strain>
        <tissue evidence="2">Young leaves</tissue>
    </source>
</reference>
<sequence>MTHAPNIQATWTCKKQMLTIFIMVITKHTVSGTINSFIAEPNSSWYTSSADPPDKVLNLSWNFNFPDQIPCSIQSEMICVNELFGTKLVSTSNRIFPILFNTPEPSILRCR</sequence>
<proteinExistence type="predicted"/>
<feature type="chain" id="PRO_5014332935" evidence="1">
    <location>
        <begin position="33"/>
        <end position="111"/>
    </location>
</feature>
<gene>
    <name evidence="2" type="ORF">L195_g032577</name>
</gene>
<protein>
    <submittedName>
        <fullName evidence="2">Uncharacterized protein</fullName>
    </submittedName>
</protein>
<organism evidence="2 3">
    <name type="scientific">Trifolium pratense</name>
    <name type="common">Red clover</name>
    <dbReference type="NCBI Taxonomy" id="57577"/>
    <lineage>
        <taxon>Eukaryota</taxon>
        <taxon>Viridiplantae</taxon>
        <taxon>Streptophyta</taxon>
        <taxon>Embryophyta</taxon>
        <taxon>Tracheophyta</taxon>
        <taxon>Spermatophyta</taxon>
        <taxon>Magnoliopsida</taxon>
        <taxon>eudicotyledons</taxon>
        <taxon>Gunneridae</taxon>
        <taxon>Pentapetalae</taxon>
        <taxon>rosids</taxon>
        <taxon>fabids</taxon>
        <taxon>Fabales</taxon>
        <taxon>Fabaceae</taxon>
        <taxon>Papilionoideae</taxon>
        <taxon>50 kb inversion clade</taxon>
        <taxon>NPAAA clade</taxon>
        <taxon>Hologalegina</taxon>
        <taxon>IRL clade</taxon>
        <taxon>Trifolieae</taxon>
        <taxon>Trifolium</taxon>
    </lineage>
</organism>
<comment type="caution">
    <text evidence="2">The sequence shown here is derived from an EMBL/GenBank/DDBJ whole genome shotgun (WGS) entry which is preliminary data.</text>
</comment>
<dbReference type="AlphaFoldDB" id="A0A2K3LDK5"/>
<accession>A0A2K3LDK5</accession>
<reference evidence="2 3" key="1">
    <citation type="journal article" date="2014" name="Am. J. Bot.">
        <title>Genome assembly and annotation for red clover (Trifolium pratense; Fabaceae).</title>
        <authorList>
            <person name="Istvanek J."/>
            <person name="Jaros M."/>
            <person name="Krenek A."/>
            <person name="Repkova J."/>
        </authorList>
    </citation>
    <scope>NUCLEOTIDE SEQUENCE [LARGE SCALE GENOMIC DNA]</scope>
    <source>
        <strain evidence="3">cv. Tatra</strain>
        <tissue evidence="2">Young leaves</tissue>
    </source>
</reference>
<evidence type="ECO:0000256" key="1">
    <source>
        <dbReference type="SAM" id="SignalP"/>
    </source>
</evidence>
<dbReference type="Proteomes" id="UP000236291">
    <property type="component" value="Unassembled WGS sequence"/>
</dbReference>
<feature type="signal peptide" evidence="1">
    <location>
        <begin position="1"/>
        <end position="32"/>
    </location>
</feature>
<name>A0A2K3LDK5_TRIPR</name>
<evidence type="ECO:0000313" key="2">
    <source>
        <dbReference type="EMBL" id="PNX76623.1"/>
    </source>
</evidence>
<keyword evidence="1" id="KW-0732">Signal</keyword>